<proteinExistence type="predicted"/>
<sequence length="265" mass="27193">MSGILHKVKEAVTHHHHQDTSHKGNKAHGENPTASQTQGPHSSNVANKTDPRVDSDLDGRGANPTTTTTSGPYHHGAVSPNDKPTYNRAWTGGSDGISPRTSTVNTNTNTNAYDAPATQDHSTGPASSTAGPHSSNVVNKADPRVDSNLSNVKAKEDTSRFYDEVHKGSIGGAGIIHASGSNGPTTTKTFDPHACLPGGTSGDAHAAAPQIHSSSAAGSSYNTPGSGSASRTAGPHDSDVANKMDPRVGTDLDGSRPVGAQREGY</sequence>
<reference evidence="1 2" key="1">
    <citation type="journal article" date="2023" name="ACS Omega">
        <title>Identification of the Neoaspergillic Acid Biosynthesis Gene Cluster by Establishing an In Vitro CRISPR-Ribonucleoprotein Genetic System in Aspergillus melleus.</title>
        <authorList>
            <person name="Yuan B."/>
            <person name="Grau M.F."/>
            <person name="Murata R.M."/>
            <person name="Torok T."/>
            <person name="Venkateswaran K."/>
            <person name="Stajich J.E."/>
            <person name="Wang C.C.C."/>
        </authorList>
    </citation>
    <scope>NUCLEOTIDE SEQUENCE [LARGE SCALE GENOMIC DNA]</scope>
    <source>
        <strain evidence="1 2">IMV 1140</strain>
    </source>
</reference>
<gene>
    <name evidence="1" type="ORF">N8T08_009700</name>
</gene>
<dbReference type="Proteomes" id="UP001177260">
    <property type="component" value="Unassembled WGS sequence"/>
</dbReference>
<evidence type="ECO:0000313" key="2">
    <source>
        <dbReference type="Proteomes" id="UP001177260"/>
    </source>
</evidence>
<accession>A0ACC3AUB9</accession>
<evidence type="ECO:0000313" key="1">
    <source>
        <dbReference type="EMBL" id="KAK1140954.1"/>
    </source>
</evidence>
<name>A0ACC3AUB9_9EURO</name>
<organism evidence="1 2">
    <name type="scientific">Aspergillus melleus</name>
    <dbReference type="NCBI Taxonomy" id="138277"/>
    <lineage>
        <taxon>Eukaryota</taxon>
        <taxon>Fungi</taxon>
        <taxon>Dikarya</taxon>
        <taxon>Ascomycota</taxon>
        <taxon>Pezizomycotina</taxon>
        <taxon>Eurotiomycetes</taxon>
        <taxon>Eurotiomycetidae</taxon>
        <taxon>Eurotiales</taxon>
        <taxon>Aspergillaceae</taxon>
        <taxon>Aspergillus</taxon>
        <taxon>Aspergillus subgen. Circumdati</taxon>
    </lineage>
</organism>
<dbReference type="EMBL" id="JAOPJF010000072">
    <property type="protein sequence ID" value="KAK1140954.1"/>
    <property type="molecule type" value="Genomic_DNA"/>
</dbReference>
<keyword evidence="2" id="KW-1185">Reference proteome</keyword>
<comment type="caution">
    <text evidence="1">The sequence shown here is derived from an EMBL/GenBank/DDBJ whole genome shotgun (WGS) entry which is preliminary data.</text>
</comment>
<protein>
    <submittedName>
        <fullName evidence="1">Uncharacterized protein</fullName>
    </submittedName>
</protein>